<dbReference type="RefSeq" id="WP_380102026.1">
    <property type="nucleotide sequence ID" value="NZ_JBHRZG010000011.1"/>
</dbReference>
<gene>
    <name evidence="1" type="ORF">ACFOSB_11350</name>
</gene>
<accession>A0ABV7Z7Z5</accession>
<evidence type="ECO:0000313" key="2">
    <source>
        <dbReference type="Proteomes" id="UP001595803"/>
    </source>
</evidence>
<organism evidence="1 2">
    <name type="scientific">Deinococcus rufus</name>
    <dbReference type="NCBI Taxonomy" id="2136097"/>
    <lineage>
        <taxon>Bacteria</taxon>
        <taxon>Thermotogati</taxon>
        <taxon>Deinococcota</taxon>
        <taxon>Deinococci</taxon>
        <taxon>Deinococcales</taxon>
        <taxon>Deinococcaceae</taxon>
        <taxon>Deinococcus</taxon>
    </lineage>
</organism>
<evidence type="ECO:0000313" key="1">
    <source>
        <dbReference type="EMBL" id="MFC3833453.1"/>
    </source>
</evidence>
<proteinExistence type="predicted"/>
<protein>
    <submittedName>
        <fullName evidence="1">Uncharacterized protein</fullName>
    </submittedName>
</protein>
<comment type="caution">
    <text evidence="1">The sequence shown here is derived from an EMBL/GenBank/DDBJ whole genome shotgun (WGS) entry which is preliminary data.</text>
</comment>
<dbReference type="EMBL" id="JBHRZG010000011">
    <property type="protein sequence ID" value="MFC3833453.1"/>
    <property type="molecule type" value="Genomic_DNA"/>
</dbReference>
<sequence length="86" mass="9785">MKKRWNWSLGALLGVGHAIAAVAIMPFTRALAWLMGWLWHREPRLIAPMVWADDSAARLTDSAVRPVSDQRPRIEAFTLPRNTFAF</sequence>
<reference evidence="2" key="1">
    <citation type="journal article" date="2019" name="Int. J. Syst. Evol. Microbiol.">
        <title>The Global Catalogue of Microorganisms (GCM) 10K type strain sequencing project: providing services to taxonomists for standard genome sequencing and annotation.</title>
        <authorList>
            <consortium name="The Broad Institute Genomics Platform"/>
            <consortium name="The Broad Institute Genome Sequencing Center for Infectious Disease"/>
            <person name="Wu L."/>
            <person name="Ma J."/>
        </authorList>
    </citation>
    <scope>NUCLEOTIDE SEQUENCE [LARGE SCALE GENOMIC DNA]</scope>
    <source>
        <strain evidence="2">CCTCC AB 2017081</strain>
    </source>
</reference>
<dbReference type="Proteomes" id="UP001595803">
    <property type="component" value="Unassembled WGS sequence"/>
</dbReference>
<keyword evidence="2" id="KW-1185">Reference proteome</keyword>
<name>A0ABV7Z7Z5_9DEIO</name>